<feature type="region of interest" description="Disordered" evidence="1">
    <location>
        <begin position="549"/>
        <end position="580"/>
    </location>
</feature>
<feature type="compositionally biased region" description="Basic and acidic residues" evidence="1">
    <location>
        <begin position="353"/>
        <end position="368"/>
    </location>
</feature>
<feature type="region of interest" description="Disordered" evidence="1">
    <location>
        <begin position="676"/>
        <end position="803"/>
    </location>
</feature>
<dbReference type="EMBL" id="CAJVNV010000421">
    <property type="protein sequence ID" value="CAG8192686.1"/>
    <property type="molecule type" value="Genomic_DNA"/>
</dbReference>
<feature type="compositionally biased region" description="Polar residues" evidence="1">
    <location>
        <begin position="677"/>
        <end position="688"/>
    </location>
</feature>
<feature type="compositionally biased region" description="Low complexity" evidence="1">
    <location>
        <begin position="689"/>
        <end position="703"/>
    </location>
</feature>
<sequence length="1131" mass="126808">MPTVFSKFADGEISSHDLQSAPVQGQDEKSESHTQLPRSDLYQESRAKMEQLKEILEEIVAEKRLIDSQLEAIKQHPTVEGRGPGLLNPRSTRAEMGLPEAGRSPMADIDMTQSKSRNWTDKRAGLTLDNGQLRLRIEDWRTRAPIFRMENNTKGNPKCDLDAAIESPEIVRVDFKIPIDYPEGMLGIMRSIEALFTSPKRIAMSNVETGSAPACREATNPKRHSYYMKWTAPWKSSGCRVSWMKAKEKSSTLRFKFVSGKNANPGEQMMVTVDERDHFYRKISKNDPNTYGKWMALPVRIWLRIQCLVSETSGVDNGLFGKLIVDDNPPSSSKKKKNKGKKSSKKPPKRAREHSTAEEGTSEDKRSDASVVPSPEQSVLGEEHTMEKVGSQELTKELTEEELHQEELTEQEEESTREESTREDSTREESTKEESTKEESAYHKSPQKELTKRVSTLTIDTWKINQRFKGKGKEEPTPTSPGSDTRKRDADHVPFHITHNMTEQRNDQFGDNQRDDLLPGVHNIASQDVLTEQQLAAVAGQQTVNASRVPITPIDSTTPFSPSFETARTDLSPRTPLPSSSFSSFFTPTSTLWTIDEEHGEETVQAEGNGPAKVSDELCLTPQGAEVGLRCPVSDNKGEVWFSDSEEYPGNHEAQEPVLRRSESFDVANLGLFEGQETASSYQTADPPSTSRASSALSTADSAGVATFDSSSSCTVVADDQTPGESSQHDKKRAYKKKKRQRRKCKNLMKRQEARNADAEFPVSNASSQEDGVEGRSPSPPESFEDDEPTPTAMQFGNIGPPTPESQWDLSMIGILCQKADCQVPCGFVDGPSVVCPKCGPFSLVRYCGKDHLWEDAKMHWGDCGKLPVLYQNVAGSIPYGDLVGPPLLSSLHQWDNPERHRQALWFSSARDRGDYFLFAEWDDLVRAEDAPASHLALRCSPRIAHIVRFEDAEEKDRFRRCLAICLFAAVEHPDLVDYLYRLVRDWMRAHNMWASDKDMDSMLRYQMGLEMGGTIDESRLGLRHACETEWVGADRRHCEDPTCASERRPTLLGNHRMGLGFRRVCEALESNYWILRAHRATHPSVSDVEARTRGGGFSEVLAKERRTFRRGVGWDGAGTGPMELEIPWSG</sequence>
<feature type="compositionally biased region" description="Basic residues" evidence="1">
    <location>
        <begin position="730"/>
        <end position="749"/>
    </location>
</feature>
<evidence type="ECO:0000313" key="3">
    <source>
        <dbReference type="Proteomes" id="UP001153461"/>
    </source>
</evidence>
<gene>
    <name evidence="2" type="ORF">PNAL_LOCUS7263</name>
</gene>
<feature type="compositionally biased region" description="Basic and acidic residues" evidence="1">
    <location>
        <begin position="502"/>
        <end position="517"/>
    </location>
</feature>
<proteinExistence type="predicted"/>
<evidence type="ECO:0000313" key="2">
    <source>
        <dbReference type="EMBL" id="CAG8192686.1"/>
    </source>
</evidence>
<protein>
    <submittedName>
        <fullName evidence="2">Uncharacterized protein</fullName>
    </submittedName>
</protein>
<dbReference type="AlphaFoldDB" id="A0A9W4MZZ1"/>
<comment type="caution">
    <text evidence="2">The sequence shown here is derived from an EMBL/GenBank/DDBJ whole genome shotgun (WGS) entry which is preliminary data.</text>
</comment>
<feature type="compositionally biased region" description="Basic and acidic residues" evidence="1">
    <location>
        <begin position="484"/>
        <end position="493"/>
    </location>
</feature>
<feature type="region of interest" description="Disordered" evidence="1">
    <location>
        <begin position="321"/>
        <end position="493"/>
    </location>
</feature>
<feature type="compositionally biased region" description="Basic and acidic residues" evidence="1">
    <location>
        <begin position="417"/>
        <end position="452"/>
    </location>
</feature>
<feature type="compositionally biased region" description="Basic residues" evidence="1">
    <location>
        <begin position="333"/>
        <end position="352"/>
    </location>
</feature>
<name>A0A9W4MZZ1_PENNA</name>
<feature type="region of interest" description="Disordered" evidence="1">
    <location>
        <begin position="1"/>
        <end position="43"/>
    </location>
</feature>
<feature type="compositionally biased region" description="Polar residues" evidence="1">
    <location>
        <begin position="554"/>
        <end position="566"/>
    </location>
</feature>
<reference evidence="2" key="1">
    <citation type="submission" date="2021-07" db="EMBL/GenBank/DDBJ databases">
        <authorList>
            <person name="Branca A.L. A."/>
        </authorList>
    </citation>
    <scope>NUCLEOTIDE SEQUENCE</scope>
</reference>
<feature type="compositionally biased region" description="Basic and acidic residues" evidence="1">
    <location>
        <begin position="394"/>
        <end position="407"/>
    </location>
</feature>
<dbReference type="OrthoDB" id="20273at2759"/>
<feature type="region of interest" description="Disordered" evidence="1">
    <location>
        <begin position="500"/>
        <end position="519"/>
    </location>
</feature>
<evidence type="ECO:0000256" key="1">
    <source>
        <dbReference type="SAM" id="MobiDB-lite"/>
    </source>
</evidence>
<organism evidence="2 3">
    <name type="scientific">Penicillium nalgiovense</name>
    <dbReference type="NCBI Taxonomy" id="60175"/>
    <lineage>
        <taxon>Eukaryota</taxon>
        <taxon>Fungi</taxon>
        <taxon>Dikarya</taxon>
        <taxon>Ascomycota</taxon>
        <taxon>Pezizomycotina</taxon>
        <taxon>Eurotiomycetes</taxon>
        <taxon>Eurotiomycetidae</taxon>
        <taxon>Eurotiales</taxon>
        <taxon>Aspergillaceae</taxon>
        <taxon>Penicillium</taxon>
    </lineage>
</organism>
<accession>A0A9W4MZZ1</accession>
<dbReference type="Proteomes" id="UP001153461">
    <property type="component" value="Unassembled WGS sequence"/>
</dbReference>